<dbReference type="Proteomes" id="UP000240493">
    <property type="component" value="Unassembled WGS sequence"/>
</dbReference>
<sequence length="333" mass="35514">MPRAPLFLLPAASCSLATEGRHENERRRINGRADKCLFLAETIRLHVNRAEGVYLTELCRGSCSHQAVTTQDSPLSSRALRQEMPATLFAGGRPDGVSGLDRTPTTKKGAHGERMRRPLPQREAALASTLASAKKLAAGQASPALAPPLSEQRTMASSNSAGGGCSRSGENQATATCKEKDGGKETKICICVGKVLVSVTTAKSSKLQVRGTQGTTAAAGAKRVAHSKRHFPDPWLPVEMTNWNQRQRQAKMILAVDIRKPQTPNSAAAQFHRVLALITSSSPKQKIDSLTESVLVDLLRLQQSQDFVTSDEIGCATVPSACVAHSMGCQAGV</sequence>
<evidence type="ECO:0000313" key="2">
    <source>
        <dbReference type="EMBL" id="PTB46906.1"/>
    </source>
</evidence>
<protein>
    <submittedName>
        <fullName evidence="2">Uncharacterized protein</fullName>
    </submittedName>
</protein>
<dbReference type="EMBL" id="KZ679256">
    <property type="protein sequence ID" value="PTB46906.1"/>
    <property type="molecule type" value="Genomic_DNA"/>
</dbReference>
<accession>A0A2T3ZQ17</accession>
<evidence type="ECO:0000256" key="1">
    <source>
        <dbReference type="SAM" id="MobiDB-lite"/>
    </source>
</evidence>
<organism evidence="2 3">
    <name type="scientific">Trichoderma asperellum (strain ATCC 204424 / CBS 433.97 / NBRC 101777)</name>
    <dbReference type="NCBI Taxonomy" id="1042311"/>
    <lineage>
        <taxon>Eukaryota</taxon>
        <taxon>Fungi</taxon>
        <taxon>Dikarya</taxon>
        <taxon>Ascomycota</taxon>
        <taxon>Pezizomycotina</taxon>
        <taxon>Sordariomycetes</taxon>
        <taxon>Hypocreomycetidae</taxon>
        <taxon>Hypocreales</taxon>
        <taxon>Hypocreaceae</taxon>
        <taxon>Trichoderma</taxon>
    </lineage>
</organism>
<feature type="compositionally biased region" description="Polar residues" evidence="1">
    <location>
        <begin position="151"/>
        <end position="160"/>
    </location>
</feature>
<evidence type="ECO:0000313" key="3">
    <source>
        <dbReference type="Proteomes" id="UP000240493"/>
    </source>
</evidence>
<gene>
    <name evidence="2" type="ORF">M441DRAFT_42649</name>
</gene>
<dbReference type="AlphaFoldDB" id="A0A2T3ZQ17"/>
<keyword evidence="3" id="KW-1185">Reference proteome</keyword>
<reference evidence="2 3" key="1">
    <citation type="submission" date="2016-07" db="EMBL/GenBank/DDBJ databases">
        <title>Multiple horizontal gene transfer events from other fungi enriched the ability of initially mycotrophic Trichoderma (Ascomycota) to feed on dead plant biomass.</title>
        <authorList>
            <consortium name="DOE Joint Genome Institute"/>
            <person name="Aerts A."/>
            <person name="Atanasova L."/>
            <person name="Chenthamara K."/>
            <person name="Zhang J."/>
            <person name="Grujic M."/>
            <person name="Henrissat B."/>
            <person name="Kuo A."/>
            <person name="Salamov A."/>
            <person name="Lipzen A."/>
            <person name="Labutti K."/>
            <person name="Barry K."/>
            <person name="Miao Y."/>
            <person name="Rahimi M.J."/>
            <person name="Shen Q."/>
            <person name="Grigoriev I.V."/>
            <person name="Kubicek C.P."/>
            <person name="Druzhinina I.S."/>
        </authorList>
    </citation>
    <scope>NUCLEOTIDE SEQUENCE [LARGE SCALE GENOMIC DNA]</scope>
    <source>
        <strain evidence="2 3">CBS 433.97</strain>
    </source>
</reference>
<proteinExistence type="predicted"/>
<feature type="region of interest" description="Disordered" evidence="1">
    <location>
        <begin position="88"/>
        <end position="119"/>
    </location>
</feature>
<feature type="region of interest" description="Disordered" evidence="1">
    <location>
        <begin position="149"/>
        <end position="171"/>
    </location>
</feature>
<name>A0A2T3ZQ17_TRIA4</name>